<feature type="non-terminal residue" evidence="3">
    <location>
        <position position="1"/>
    </location>
</feature>
<sequence length="693" mass="76370">LSYADKPITNNCSLSLLVIQHTMFSTLVVRISRLFTGVGLGIFIVSLLYVHLRSKLPAILEYSFVYGKWEPRSVPSLEVLRVPKSWFTSFYISGTLAVSFFLIMEFMDPTNRSPLLLSLFALEISILQYSQHSTLKQLALLRRPVMEPTDGFRYTFGFIVWSVVCSPLHGAPLCVTPGTTPVTPTTTASVPHTTKDHSTCQTKPLIDNMSLVQTSDARSESSEFKTGTTVNLTQTPVHTSTVTKNNNSDSSTGLSTTPYLVSLSGIAKDFGHFARGTVGCAEVHKKTNKQDSNTKISEKSAAGITIQKETRVSFKARKTATAKNADSIQLVDEISFENWQPTRNLIINDSLIRIKRKKRSLKPKDENLDQAHDLSFTFFDDPRTTSKLTAEHLYGHQTEKQPVKHSYLEATNSTDKNQQFANANPQNKRPLLSESHVDLVKQEEVIQKISKSSNTDVSLQLITENADSKPDASLSILKTDIRNEELLQTVEKMNNGNLGQTPKKIISRINEHHVQDSNPISLVGGNLTETANQVSGSSTEIILDFSNAGFIGNEPATEMPAEWISLTGSNIQPLKSDHPLDESDSAEAKTVPIQDSQTQRVEDEDAASAVNQSPSALTGKLHNSFTEVPENESGILIGGRELSAVANEMLKQTESARTESSDRVTTDIPMDLNNLGERLLGRWESPKLLNGIG</sequence>
<keyword evidence="2" id="KW-1133">Transmembrane helix</keyword>
<keyword evidence="4" id="KW-1185">Reference proteome</keyword>
<gene>
    <name evidence="3" type="ORF">CSKR_113923</name>
</gene>
<organism evidence="3 4">
    <name type="scientific">Clonorchis sinensis</name>
    <name type="common">Chinese liver fluke</name>
    <dbReference type="NCBI Taxonomy" id="79923"/>
    <lineage>
        <taxon>Eukaryota</taxon>
        <taxon>Metazoa</taxon>
        <taxon>Spiralia</taxon>
        <taxon>Lophotrochozoa</taxon>
        <taxon>Platyhelminthes</taxon>
        <taxon>Trematoda</taxon>
        <taxon>Digenea</taxon>
        <taxon>Opisthorchiida</taxon>
        <taxon>Opisthorchiata</taxon>
        <taxon>Opisthorchiidae</taxon>
        <taxon>Clonorchis</taxon>
    </lineage>
</organism>
<keyword evidence="2" id="KW-0472">Membrane</keyword>
<comment type="caution">
    <text evidence="3">The sequence shown here is derived from an EMBL/GenBank/DDBJ whole genome shotgun (WGS) entry which is preliminary data.</text>
</comment>
<name>A0A8T1M6H8_CLOSI</name>
<dbReference type="EMBL" id="NIRI02000056">
    <property type="protein sequence ID" value="KAG5444783.1"/>
    <property type="molecule type" value="Genomic_DNA"/>
</dbReference>
<feature type="compositionally biased region" description="Polar residues" evidence="1">
    <location>
        <begin position="609"/>
        <end position="621"/>
    </location>
</feature>
<evidence type="ECO:0000313" key="3">
    <source>
        <dbReference type="EMBL" id="KAG5444783.1"/>
    </source>
</evidence>
<evidence type="ECO:0000256" key="1">
    <source>
        <dbReference type="SAM" id="MobiDB-lite"/>
    </source>
</evidence>
<feature type="transmembrane region" description="Helical" evidence="2">
    <location>
        <begin position="86"/>
        <end position="107"/>
    </location>
</feature>
<feature type="transmembrane region" description="Helical" evidence="2">
    <location>
        <begin position="31"/>
        <end position="50"/>
    </location>
</feature>
<reference evidence="3 4" key="1">
    <citation type="journal article" date="2018" name="Biotechnol. Adv.">
        <title>Improved genomic resources and new bioinformatic workflow for the carcinogenic parasite Clonorchis sinensis: Biotechnological implications.</title>
        <authorList>
            <person name="Wang D."/>
            <person name="Korhonen P.K."/>
            <person name="Gasser R.B."/>
            <person name="Young N.D."/>
        </authorList>
    </citation>
    <scope>NUCLEOTIDE SEQUENCE [LARGE SCALE GENOMIC DNA]</scope>
    <source>
        <strain evidence="3">Cs-k2</strain>
    </source>
</reference>
<feature type="compositionally biased region" description="Polar residues" evidence="1">
    <location>
        <begin position="224"/>
        <end position="254"/>
    </location>
</feature>
<dbReference type="OrthoDB" id="5788137at2759"/>
<evidence type="ECO:0000256" key="2">
    <source>
        <dbReference type="SAM" id="Phobius"/>
    </source>
</evidence>
<accession>A0A8T1M6H8</accession>
<protein>
    <submittedName>
        <fullName evidence="3">Uncharacterized protein</fullName>
    </submittedName>
</protein>
<reference evidence="3 4" key="2">
    <citation type="journal article" date="2021" name="Genomics">
        <title>High-quality reference genome for Clonorchis sinensis.</title>
        <authorList>
            <person name="Young N.D."/>
            <person name="Stroehlein A.J."/>
            <person name="Kinkar L."/>
            <person name="Wang T."/>
            <person name="Sohn W.M."/>
            <person name="Chang B.C.H."/>
            <person name="Kaur P."/>
            <person name="Weisz D."/>
            <person name="Dudchenko O."/>
            <person name="Aiden E.L."/>
            <person name="Korhonen P.K."/>
            <person name="Gasser R.B."/>
        </authorList>
    </citation>
    <scope>NUCLEOTIDE SEQUENCE [LARGE SCALE GENOMIC DNA]</scope>
    <source>
        <strain evidence="3">Cs-k2</strain>
    </source>
</reference>
<keyword evidence="2" id="KW-0812">Transmembrane</keyword>
<feature type="region of interest" description="Disordered" evidence="1">
    <location>
        <begin position="219"/>
        <end position="254"/>
    </location>
</feature>
<evidence type="ECO:0000313" key="4">
    <source>
        <dbReference type="Proteomes" id="UP000286415"/>
    </source>
</evidence>
<proteinExistence type="predicted"/>
<dbReference type="AlphaFoldDB" id="A0A8T1M6H8"/>
<feature type="region of interest" description="Disordered" evidence="1">
    <location>
        <begin position="570"/>
        <end position="621"/>
    </location>
</feature>
<dbReference type="Proteomes" id="UP000286415">
    <property type="component" value="Unassembled WGS sequence"/>
</dbReference>